<dbReference type="Gene3D" id="3.90.550.10">
    <property type="entry name" value="Spore Coat Polysaccharide Biosynthesis Protein SpsA, Chain A"/>
    <property type="match status" value="1"/>
</dbReference>
<evidence type="ECO:0000256" key="8">
    <source>
        <dbReference type="ARBA" id="ARBA00022989"/>
    </source>
</evidence>
<dbReference type="InterPro" id="IPR045885">
    <property type="entry name" value="GalNAc-T"/>
</dbReference>
<dbReference type="UniPathway" id="UPA00378"/>
<dbReference type="PROSITE" id="PS50231">
    <property type="entry name" value="RICIN_B_LECTIN"/>
    <property type="match status" value="1"/>
</dbReference>
<evidence type="ECO:0000256" key="10">
    <source>
        <dbReference type="ARBA" id="ARBA00023136"/>
    </source>
</evidence>
<dbReference type="OrthoDB" id="5988548at2759"/>
<evidence type="ECO:0000313" key="16">
    <source>
        <dbReference type="EMBL" id="TKR75807.1"/>
    </source>
</evidence>
<evidence type="ECO:0000256" key="4">
    <source>
        <dbReference type="ARBA" id="ARBA00005680"/>
    </source>
</evidence>
<dbReference type="GO" id="GO:0000139">
    <property type="term" value="C:Golgi membrane"/>
    <property type="evidence" value="ECO:0007669"/>
    <property type="project" value="UniProtKB-SubCell"/>
</dbReference>
<evidence type="ECO:0000256" key="6">
    <source>
        <dbReference type="ARBA" id="ARBA00022734"/>
    </source>
</evidence>
<keyword evidence="9 14" id="KW-0333">Golgi apparatus</keyword>
<evidence type="ECO:0000256" key="11">
    <source>
        <dbReference type="ARBA" id="ARBA00023157"/>
    </source>
</evidence>
<evidence type="ECO:0000256" key="1">
    <source>
        <dbReference type="ARBA" id="ARBA00001936"/>
    </source>
</evidence>
<evidence type="ECO:0000256" key="7">
    <source>
        <dbReference type="ARBA" id="ARBA00022968"/>
    </source>
</evidence>
<dbReference type="PROSITE" id="PS51257">
    <property type="entry name" value="PROKAR_LIPOPROTEIN"/>
    <property type="match status" value="1"/>
</dbReference>
<keyword evidence="5" id="KW-0812">Transmembrane</keyword>
<proteinExistence type="inferred from homology"/>
<evidence type="ECO:0000256" key="5">
    <source>
        <dbReference type="ARBA" id="ARBA00022692"/>
    </source>
</evidence>
<keyword evidence="6 14" id="KW-0430">Lectin</keyword>
<dbReference type="GO" id="GO:0008593">
    <property type="term" value="P:regulation of Notch signaling pathway"/>
    <property type="evidence" value="ECO:0007669"/>
    <property type="project" value="TreeGrafter"/>
</dbReference>
<reference evidence="16 17" key="2">
    <citation type="journal article" date="2019" name="G3 (Bethesda)">
        <title>Hybrid Assembly of the Genome of the Entomopathogenic Nematode Steinernema carpocapsae Identifies the X-Chromosome.</title>
        <authorList>
            <person name="Serra L."/>
            <person name="Macchietto M."/>
            <person name="Macias-Munoz A."/>
            <person name="McGill C.J."/>
            <person name="Rodriguez I.M."/>
            <person name="Rodriguez B."/>
            <person name="Murad R."/>
            <person name="Mortazavi A."/>
        </authorList>
    </citation>
    <scope>NUCLEOTIDE SEQUENCE [LARGE SCALE GENOMIC DNA]</scope>
    <source>
        <strain evidence="16 17">ALL</strain>
    </source>
</reference>
<feature type="domain" description="Ricin B lectin" evidence="15">
    <location>
        <begin position="476"/>
        <end position="594"/>
    </location>
</feature>
<dbReference type="Pfam" id="PF00535">
    <property type="entry name" value="Glycos_transf_2"/>
    <property type="match status" value="1"/>
</dbReference>
<dbReference type="InterPro" id="IPR035992">
    <property type="entry name" value="Ricin_B-like_lectins"/>
</dbReference>
<keyword evidence="14" id="KW-0328">Glycosyltransferase</keyword>
<dbReference type="SUPFAM" id="SSF50370">
    <property type="entry name" value="Ricin B-like lectins"/>
    <property type="match status" value="1"/>
</dbReference>
<evidence type="ECO:0000259" key="15">
    <source>
        <dbReference type="SMART" id="SM00458"/>
    </source>
</evidence>
<keyword evidence="14" id="KW-0808">Transferase</keyword>
<dbReference type="EMBL" id="AZBU02000005">
    <property type="protein sequence ID" value="TKR75807.1"/>
    <property type="molecule type" value="Genomic_DNA"/>
</dbReference>
<comment type="caution">
    <text evidence="16">The sequence shown here is derived from an EMBL/GenBank/DDBJ whole genome shotgun (WGS) entry which is preliminary data.</text>
</comment>
<evidence type="ECO:0000256" key="14">
    <source>
        <dbReference type="RuleBase" id="RU361242"/>
    </source>
</evidence>
<evidence type="ECO:0000313" key="17">
    <source>
        <dbReference type="Proteomes" id="UP000298663"/>
    </source>
</evidence>
<name>A0A4U5N0A6_STECR</name>
<keyword evidence="17" id="KW-1185">Reference proteome</keyword>
<comment type="pathway">
    <text evidence="3 14">Protein modification; protein glycosylation.</text>
</comment>
<organism evidence="16 17">
    <name type="scientific">Steinernema carpocapsae</name>
    <name type="common">Entomopathogenic nematode</name>
    <dbReference type="NCBI Taxonomy" id="34508"/>
    <lineage>
        <taxon>Eukaryota</taxon>
        <taxon>Metazoa</taxon>
        <taxon>Ecdysozoa</taxon>
        <taxon>Nematoda</taxon>
        <taxon>Chromadorea</taxon>
        <taxon>Rhabditida</taxon>
        <taxon>Tylenchina</taxon>
        <taxon>Panagrolaimomorpha</taxon>
        <taxon>Strongyloidoidea</taxon>
        <taxon>Steinernematidae</taxon>
        <taxon>Steinernema</taxon>
    </lineage>
</organism>
<keyword evidence="8" id="KW-1133">Transmembrane helix</keyword>
<dbReference type="SUPFAM" id="SSF53448">
    <property type="entry name" value="Nucleotide-diphospho-sugar transferases"/>
    <property type="match status" value="1"/>
</dbReference>
<dbReference type="Proteomes" id="UP000298663">
    <property type="component" value="Unassembled WGS sequence"/>
</dbReference>
<dbReference type="PANTHER" id="PTHR11675:SF63">
    <property type="entry name" value="POLYPEPTIDE N-ACETYLGALACTOSAMINYLTRANSFERASE"/>
    <property type="match status" value="1"/>
</dbReference>
<dbReference type="AlphaFoldDB" id="A0A4U5N0A6"/>
<evidence type="ECO:0000256" key="2">
    <source>
        <dbReference type="ARBA" id="ARBA00004323"/>
    </source>
</evidence>
<dbReference type="GO" id="GO:0006493">
    <property type="term" value="P:protein O-linked glycosylation"/>
    <property type="evidence" value="ECO:0007669"/>
    <property type="project" value="UniProtKB-ARBA"/>
</dbReference>
<dbReference type="CDD" id="cd02510">
    <property type="entry name" value="pp-GalNAc-T"/>
    <property type="match status" value="1"/>
</dbReference>
<dbReference type="EC" id="2.4.1.-" evidence="14"/>
<comment type="subcellular location">
    <subcellularLocation>
        <location evidence="2 14">Golgi apparatus membrane</location>
        <topology evidence="2 14">Single-pass type II membrane protein</topology>
    </subcellularLocation>
</comment>
<sequence length="598" mass="68659">MRLKQSCLTALLLGSCLMALGMLVYMNNIETTTMPSVESFVQRRLQASKNDIADDEPKSFQVKLQIEPQTTPKTGKPEIEQDNLIHHDEPEVNLTQLAELKTPEDEAKHKDGMDKFVFNAFLSEKIGPRRKIPDTRNKLCLVEHYSEELPRASIIICYYNEAASVLIRMVNSILDRTPPNLIHEILLIDDHSDLDPKVEQIVGNYAKENWSPEIVKMLKTEKNQGLIRAKMFGADKASGEVLVFLDSHCEVNRKWLEPLLDRIRENPKRVVCPIIDIINSDTMEYVASPVCKGGFTWSLLFKWDYPSRDYFEDKQNFIRPLKSATMAGGLFAIRKDYFQELGQYDRGMDVWGAENVEISFRIWMCGGSLEIIPCSRVGHIFRKRRPYGTGVDSMGKNSVRAAKVWLDEYQEKFFEAKPHLRKIKNGENVTEMANLRKELQCKPFKWYLENVYPELLPGNVPKQGQNLVEPLWKEKGSKFQIRLKNTNFCLTADSPQGRISRGARIIVEHCKKVRQQTWRWTDKGELRPMGSSSLCLDSLKGPRLLKCHWQGAHQEWKTMDGKLFNAAAGKCLHAEAETMADAESRFCSIACVIEFHRL</sequence>
<dbReference type="InterPro" id="IPR001173">
    <property type="entry name" value="Glyco_trans_2-like"/>
</dbReference>
<keyword evidence="12" id="KW-0325">Glycoprotein</keyword>
<comment type="cofactor">
    <cofactor evidence="1 14">
        <name>Mn(2+)</name>
        <dbReference type="ChEBI" id="CHEBI:29035"/>
    </cofactor>
</comment>
<protein>
    <recommendedName>
        <fullName evidence="14">Polypeptide N-acetylgalactosaminyltransferase</fullName>
        <ecNumber evidence="14">2.4.1.-</ecNumber>
    </recommendedName>
    <alternativeName>
        <fullName evidence="14">Protein-UDP acetylgalactosaminyltransferase</fullName>
    </alternativeName>
</protein>
<comment type="similarity">
    <text evidence="4 14">Belongs to the glycosyltransferase 2 family. GalNAc-T subfamily.</text>
</comment>
<evidence type="ECO:0000256" key="9">
    <source>
        <dbReference type="ARBA" id="ARBA00023034"/>
    </source>
</evidence>
<dbReference type="GO" id="GO:0030246">
    <property type="term" value="F:carbohydrate binding"/>
    <property type="evidence" value="ECO:0007669"/>
    <property type="project" value="UniProtKB-KW"/>
</dbReference>
<keyword evidence="7" id="KW-0735">Signal-anchor</keyword>
<dbReference type="InterPro" id="IPR000772">
    <property type="entry name" value="Ricin_B_lectin"/>
</dbReference>
<dbReference type="Pfam" id="PF00652">
    <property type="entry name" value="Ricin_B_lectin"/>
    <property type="match status" value="1"/>
</dbReference>
<keyword evidence="11 14" id="KW-1015">Disulfide bond</keyword>
<keyword evidence="10" id="KW-0472">Membrane</keyword>
<keyword evidence="13 14" id="KW-0464">Manganese</keyword>
<dbReference type="PANTHER" id="PTHR11675">
    <property type="entry name" value="N-ACETYLGALACTOSAMINYLTRANSFERASE"/>
    <property type="match status" value="1"/>
</dbReference>
<dbReference type="SMART" id="SM00458">
    <property type="entry name" value="RICIN"/>
    <property type="match status" value="1"/>
</dbReference>
<evidence type="ECO:0000256" key="3">
    <source>
        <dbReference type="ARBA" id="ARBA00004922"/>
    </source>
</evidence>
<dbReference type="InterPro" id="IPR029044">
    <property type="entry name" value="Nucleotide-diphossugar_trans"/>
</dbReference>
<dbReference type="GO" id="GO:0004653">
    <property type="term" value="F:polypeptide N-acetylgalactosaminyltransferase activity"/>
    <property type="evidence" value="ECO:0007669"/>
    <property type="project" value="TreeGrafter"/>
</dbReference>
<gene>
    <name evidence="16" type="ORF">L596_017049</name>
</gene>
<evidence type="ECO:0000256" key="12">
    <source>
        <dbReference type="ARBA" id="ARBA00023180"/>
    </source>
</evidence>
<dbReference type="STRING" id="34508.A0A4U5N0A6"/>
<dbReference type="Gene3D" id="2.80.10.50">
    <property type="match status" value="1"/>
</dbReference>
<dbReference type="FunFam" id="3.90.550.10:FF:000053">
    <property type="entry name" value="Polypeptide N-acetylgalactosaminyltransferase"/>
    <property type="match status" value="1"/>
</dbReference>
<evidence type="ECO:0000256" key="13">
    <source>
        <dbReference type="ARBA" id="ARBA00023211"/>
    </source>
</evidence>
<accession>A0A4U5N0A6</accession>
<dbReference type="GO" id="GO:0005112">
    <property type="term" value="F:Notch binding"/>
    <property type="evidence" value="ECO:0007669"/>
    <property type="project" value="TreeGrafter"/>
</dbReference>
<reference evidence="16 17" key="1">
    <citation type="journal article" date="2015" name="Genome Biol.">
        <title>Comparative genomics of Steinernema reveals deeply conserved gene regulatory networks.</title>
        <authorList>
            <person name="Dillman A.R."/>
            <person name="Macchietto M."/>
            <person name="Porter C.F."/>
            <person name="Rogers A."/>
            <person name="Williams B."/>
            <person name="Antoshechkin I."/>
            <person name="Lee M.M."/>
            <person name="Goodwin Z."/>
            <person name="Lu X."/>
            <person name="Lewis E.E."/>
            <person name="Goodrich-Blair H."/>
            <person name="Stock S.P."/>
            <person name="Adams B.J."/>
            <person name="Sternberg P.W."/>
            <person name="Mortazavi A."/>
        </authorList>
    </citation>
    <scope>NUCLEOTIDE SEQUENCE [LARGE SCALE GENOMIC DNA]</scope>
    <source>
        <strain evidence="16 17">ALL</strain>
    </source>
</reference>